<evidence type="ECO:0000256" key="2">
    <source>
        <dbReference type="ARBA" id="ARBA00022801"/>
    </source>
</evidence>
<dbReference type="PROSITE" id="PS01137">
    <property type="entry name" value="TATD_1"/>
    <property type="match status" value="1"/>
</dbReference>
<dbReference type="FunFam" id="3.20.20.140:FF:000005">
    <property type="entry name" value="TatD family hydrolase"/>
    <property type="match status" value="1"/>
</dbReference>
<proteinExistence type="predicted"/>
<dbReference type="EMBL" id="PQAP01000011">
    <property type="protein sequence ID" value="PWB75313.1"/>
    <property type="molecule type" value="Genomic_DNA"/>
</dbReference>
<feature type="binding site" evidence="3">
    <location>
        <position position="201"/>
    </location>
    <ligand>
        <name>a divalent metal cation</name>
        <dbReference type="ChEBI" id="CHEBI:60240"/>
        <label>1</label>
    </ligand>
</feature>
<dbReference type="Gene3D" id="3.20.20.140">
    <property type="entry name" value="Metal-dependent hydrolases"/>
    <property type="match status" value="1"/>
</dbReference>
<evidence type="ECO:0000256" key="3">
    <source>
        <dbReference type="PIRSR" id="PIRSR005902-1"/>
    </source>
</evidence>
<dbReference type="Proteomes" id="UP000250918">
    <property type="component" value="Unassembled WGS sequence"/>
</dbReference>
<dbReference type="GO" id="GO:0016788">
    <property type="term" value="F:hydrolase activity, acting on ester bonds"/>
    <property type="evidence" value="ECO:0007669"/>
    <property type="project" value="InterPro"/>
</dbReference>
<feature type="binding site" evidence="3">
    <location>
        <position position="5"/>
    </location>
    <ligand>
        <name>a divalent metal cation</name>
        <dbReference type="ChEBI" id="CHEBI:60240"/>
        <label>1</label>
    </ligand>
</feature>
<evidence type="ECO:0000313" key="4">
    <source>
        <dbReference type="EMBL" id="PWB75313.1"/>
    </source>
</evidence>
<dbReference type="PROSITE" id="PS01091">
    <property type="entry name" value="TATD_3"/>
    <property type="match status" value="1"/>
</dbReference>
<feature type="binding site" evidence="3">
    <location>
        <position position="7"/>
    </location>
    <ligand>
        <name>a divalent metal cation</name>
        <dbReference type="ChEBI" id="CHEBI:60240"/>
        <label>1</label>
    </ligand>
</feature>
<dbReference type="InterPro" id="IPR032466">
    <property type="entry name" value="Metal_Hydrolase"/>
</dbReference>
<sequence>MIDSHCHLDSRQYGGRHAQLLESAQRAGVSTVVNIGADLPSSETSVALASEHAMVYATVGIHPHDATTLDERAQERLRELASNKKVVAIGEIGLDYYRDLSPRTVQKKAFKKQLQLAAELKMPVVIHTREAFLDTLDIVKDFGSSIPGGVFHCFPGNVEDALRVIDQGFIISVGGVITYKGSQMSITATQVPLEFIIVETDAPYLTPVPHRGQLNEPAYVRLVYDKLAQLKAVPFAEVEQVVDRNCRKLYRMIETFGG</sequence>
<dbReference type="Pfam" id="PF01026">
    <property type="entry name" value="TatD_DNase"/>
    <property type="match status" value="1"/>
</dbReference>
<protein>
    <submittedName>
        <fullName evidence="4">Hydrolase TatD</fullName>
    </submittedName>
</protein>
<dbReference type="PANTHER" id="PTHR46124:SF2">
    <property type="entry name" value="D-AMINOACYL-TRNA DEACYLASE"/>
    <property type="match status" value="1"/>
</dbReference>
<feature type="binding site" evidence="3">
    <location>
        <position position="91"/>
    </location>
    <ligand>
        <name>a divalent metal cation</name>
        <dbReference type="ChEBI" id="CHEBI:60240"/>
        <label>1</label>
    </ligand>
</feature>
<accession>A0A855XBQ6</accession>
<dbReference type="PANTHER" id="PTHR46124">
    <property type="entry name" value="D-AMINOACYL-TRNA DEACYLASE"/>
    <property type="match status" value="1"/>
</dbReference>
<dbReference type="SUPFAM" id="SSF51556">
    <property type="entry name" value="Metallo-dependent hydrolases"/>
    <property type="match status" value="1"/>
</dbReference>
<evidence type="ECO:0000313" key="5">
    <source>
        <dbReference type="Proteomes" id="UP000250918"/>
    </source>
</evidence>
<dbReference type="PIRSF" id="PIRSF005902">
    <property type="entry name" value="DNase_TatD"/>
    <property type="match status" value="1"/>
</dbReference>
<reference evidence="4 5" key="1">
    <citation type="journal article" date="2018" name="ISME J.">
        <title>A methanotrophic archaeon couples anaerobic oxidation of methane to Fe(III) reduction.</title>
        <authorList>
            <person name="Cai C."/>
            <person name="Leu A.O."/>
            <person name="Xie G.J."/>
            <person name="Guo J."/>
            <person name="Feng Y."/>
            <person name="Zhao J.X."/>
            <person name="Tyson G.W."/>
            <person name="Yuan Z."/>
            <person name="Hu S."/>
        </authorList>
    </citation>
    <scope>NUCLEOTIDE SEQUENCE [LARGE SCALE GENOMIC DNA]</scope>
    <source>
        <strain evidence="4">FeB_12</strain>
    </source>
</reference>
<organism evidence="4 5">
    <name type="scientific">candidate division GN15 bacterium</name>
    <dbReference type="NCBI Taxonomy" id="2072418"/>
    <lineage>
        <taxon>Bacteria</taxon>
        <taxon>candidate division GN15</taxon>
    </lineage>
</organism>
<dbReference type="InterPro" id="IPR015991">
    <property type="entry name" value="TatD/YcfH-like"/>
</dbReference>
<dbReference type="GO" id="GO:0004536">
    <property type="term" value="F:DNA nuclease activity"/>
    <property type="evidence" value="ECO:0007669"/>
    <property type="project" value="InterPro"/>
</dbReference>
<feature type="binding site" evidence="3">
    <location>
        <position position="127"/>
    </location>
    <ligand>
        <name>a divalent metal cation</name>
        <dbReference type="ChEBI" id="CHEBI:60240"/>
        <label>2</label>
    </ligand>
</feature>
<dbReference type="NCBIfam" id="TIGR00010">
    <property type="entry name" value="YchF/TatD family DNA exonuclease"/>
    <property type="match status" value="1"/>
</dbReference>
<dbReference type="InterPro" id="IPR018228">
    <property type="entry name" value="DNase_TatD-rel_CS"/>
</dbReference>
<feature type="binding site" evidence="3">
    <location>
        <position position="152"/>
    </location>
    <ligand>
        <name>a divalent metal cation</name>
        <dbReference type="ChEBI" id="CHEBI:60240"/>
        <label>2</label>
    </ligand>
</feature>
<dbReference type="CDD" id="cd01310">
    <property type="entry name" value="TatD_DNAse"/>
    <property type="match status" value="1"/>
</dbReference>
<evidence type="ECO:0000256" key="1">
    <source>
        <dbReference type="ARBA" id="ARBA00022723"/>
    </source>
</evidence>
<keyword evidence="1 3" id="KW-0479">Metal-binding</keyword>
<name>A0A855XBQ6_9BACT</name>
<dbReference type="GO" id="GO:0005829">
    <property type="term" value="C:cytosol"/>
    <property type="evidence" value="ECO:0007669"/>
    <property type="project" value="TreeGrafter"/>
</dbReference>
<keyword evidence="2 4" id="KW-0378">Hydrolase</keyword>
<gene>
    <name evidence="4" type="ORF">C3F09_02830</name>
</gene>
<dbReference type="InterPro" id="IPR001130">
    <property type="entry name" value="TatD-like"/>
</dbReference>
<comment type="caution">
    <text evidence="4">The sequence shown here is derived from an EMBL/GenBank/DDBJ whole genome shotgun (WGS) entry which is preliminary data.</text>
</comment>
<dbReference type="AlphaFoldDB" id="A0A855XBQ6"/>
<dbReference type="GO" id="GO:0046872">
    <property type="term" value="F:metal ion binding"/>
    <property type="evidence" value="ECO:0007669"/>
    <property type="project" value="UniProtKB-KW"/>
</dbReference>